<dbReference type="AlphaFoldDB" id="A0A2G1VV34"/>
<proteinExistence type="predicted"/>
<dbReference type="OrthoDB" id="1446700at2"/>
<comment type="caution">
    <text evidence="1">The sequence shown here is derived from an EMBL/GenBank/DDBJ whole genome shotgun (WGS) entry which is preliminary data.</text>
</comment>
<evidence type="ECO:0008006" key="3">
    <source>
        <dbReference type="Google" id="ProtNLM"/>
    </source>
</evidence>
<keyword evidence="2" id="KW-1185">Reference proteome</keyword>
<dbReference type="Proteomes" id="UP000229433">
    <property type="component" value="Unassembled WGS sequence"/>
</dbReference>
<protein>
    <recommendedName>
        <fullName evidence="3">MafI family immunity protein</fullName>
    </recommendedName>
</protein>
<dbReference type="RefSeq" id="WP_099645153.1">
    <property type="nucleotide sequence ID" value="NZ_KZ319288.1"/>
</dbReference>
<sequence>MFADSLKTKIKELTKEILTDDWKANYSNKNTKSLGIQDAELIISDFLEHREYTCAFEHLEYVISETETQLTGEQAQKMEKLGLSLKMK</sequence>
<organism evidence="1 2">
    <name type="scientific">Leeuwenhoekiella nanhaiensis</name>
    <dbReference type="NCBI Taxonomy" id="1655491"/>
    <lineage>
        <taxon>Bacteria</taxon>
        <taxon>Pseudomonadati</taxon>
        <taxon>Bacteroidota</taxon>
        <taxon>Flavobacteriia</taxon>
        <taxon>Flavobacteriales</taxon>
        <taxon>Flavobacteriaceae</taxon>
        <taxon>Leeuwenhoekiella</taxon>
    </lineage>
</organism>
<reference evidence="1 2" key="1">
    <citation type="submission" date="2017-08" db="EMBL/GenBank/DDBJ databases">
        <title>The whole genome shortgun sequences of strain Leeuwenhoekiella nanhaiensis G18 from the South China Sea.</title>
        <authorList>
            <person name="Liu Q."/>
        </authorList>
    </citation>
    <scope>NUCLEOTIDE SEQUENCE [LARGE SCALE GENOMIC DNA]</scope>
    <source>
        <strain evidence="1 2">G18</strain>
    </source>
</reference>
<dbReference type="EMBL" id="NQXA01000002">
    <property type="protein sequence ID" value="PHQ30319.1"/>
    <property type="molecule type" value="Genomic_DNA"/>
</dbReference>
<evidence type="ECO:0000313" key="2">
    <source>
        <dbReference type="Proteomes" id="UP000229433"/>
    </source>
</evidence>
<name>A0A2G1VV34_9FLAO</name>
<accession>A0A2G1VV34</accession>
<evidence type="ECO:0000313" key="1">
    <source>
        <dbReference type="EMBL" id="PHQ30319.1"/>
    </source>
</evidence>
<gene>
    <name evidence="1" type="ORF">CJ305_04975</name>
</gene>